<evidence type="ECO:0000256" key="2">
    <source>
        <dbReference type="ARBA" id="ARBA00022448"/>
    </source>
</evidence>
<protein>
    <submittedName>
        <fullName evidence="6">ABC transporter ATP-binding protein</fullName>
    </submittedName>
</protein>
<accession>A0ABQ2EX56</accession>
<reference evidence="7" key="1">
    <citation type="journal article" date="2019" name="Int. J. Syst. Evol. Microbiol.">
        <title>The Global Catalogue of Microorganisms (GCM) 10K type strain sequencing project: providing services to taxonomists for standard genome sequencing and annotation.</title>
        <authorList>
            <consortium name="The Broad Institute Genomics Platform"/>
            <consortium name="The Broad Institute Genome Sequencing Center for Infectious Disease"/>
            <person name="Wu L."/>
            <person name="Ma J."/>
        </authorList>
    </citation>
    <scope>NUCLEOTIDE SEQUENCE [LARGE SCALE GENOMIC DNA]</scope>
    <source>
        <strain evidence="7">JCM 30331</strain>
    </source>
</reference>
<keyword evidence="3" id="KW-0547">Nucleotide-binding</keyword>
<evidence type="ECO:0000256" key="4">
    <source>
        <dbReference type="ARBA" id="ARBA00022840"/>
    </source>
</evidence>
<evidence type="ECO:0000313" key="7">
    <source>
        <dbReference type="Proteomes" id="UP000647587"/>
    </source>
</evidence>
<dbReference type="Pfam" id="PF00005">
    <property type="entry name" value="ABC_tran"/>
    <property type="match status" value="1"/>
</dbReference>
<gene>
    <name evidence="6" type="ORF">GCM10008955_24980</name>
</gene>
<evidence type="ECO:0000313" key="6">
    <source>
        <dbReference type="EMBL" id="GGK30188.1"/>
    </source>
</evidence>
<dbReference type="PANTHER" id="PTHR43335">
    <property type="entry name" value="ABC TRANSPORTER, ATP-BINDING PROTEIN"/>
    <property type="match status" value="1"/>
</dbReference>
<dbReference type="InterPro" id="IPR003593">
    <property type="entry name" value="AAA+_ATPase"/>
</dbReference>
<dbReference type="PANTHER" id="PTHR43335:SF4">
    <property type="entry name" value="ABC TRANSPORTER, ATP-BINDING PROTEIN"/>
    <property type="match status" value="1"/>
</dbReference>
<dbReference type="CDD" id="cd03230">
    <property type="entry name" value="ABC_DR_subfamily_A"/>
    <property type="match status" value="1"/>
</dbReference>
<name>A0ABQ2EX56_9DEIO</name>
<keyword evidence="7" id="KW-1185">Reference proteome</keyword>
<proteinExistence type="inferred from homology"/>
<comment type="similarity">
    <text evidence="1">Belongs to the ABC transporter superfamily.</text>
</comment>
<comment type="caution">
    <text evidence="6">The sequence shown here is derived from an EMBL/GenBank/DDBJ whole genome shotgun (WGS) entry which is preliminary data.</text>
</comment>
<evidence type="ECO:0000256" key="1">
    <source>
        <dbReference type="ARBA" id="ARBA00005417"/>
    </source>
</evidence>
<evidence type="ECO:0000256" key="3">
    <source>
        <dbReference type="ARBA" id="ARBA00022741"/>
    </source>
</evidence>
<dbReference type="EMBL" id="BMPP01000010">
    <property type="protein sequence ID" value="GGK30188.1"/>
    <property type="molecule type" value="Genomic_DNA"/>
</dbReference>
<dbReference type="InterPro" id="IPR003439">
    <property type="entry name" value="ABC_transporter-like_ATP-bd"/>
</dbReference>
<dbReference type="InterPro" id="IPR027417">
    <property type="entry name" value="P-loop_NTPase"/>
</dbReference>
<dbReference type="SUPFAM" id="SSF52540">
    <property type="entry name" value="P-loop containing nucleoside triphosphate hydrolases"/>
    <property type="match status" value="1"/>
</dbReference>
<keyword evidence="2" id="KW-0813">Transport</keyword>
<feature type="domain" description="ABC transporter" evidence="5">
    <location>
        <begin position="6"/>
        <end position="231"/>
    </location>
</feature>
<dbReference type="PROSITE" id="PS50893">
    <property type="entry name" value="ABC_TRANSPORTER_2"/>
    <property type="match status" value="1"/>
</dbReference>
<sequence length="299" mass="32185">MMPVVLQAQALRTRRGKHIILDDCSMQVTQGSIYALLGPNGTGKSTLLRALLGLEPLQAGQVTMLGMDPSVSSSQVKEQVALVPTGGVLLPTHDAQAHFQVGARLHPMWNAEFALQTADLFGVPLRRAARHLSTGQRIGLALAYAFASQPRLLILDEPTNGLDPVHRQALLSRLAEYAADGGTVVLTSHVLAEVEGIADHVGFMHSGRVILEGETDALRDHHKTVQAIYQEAVPASVAGWLQTHHTPEHVQLDGPVVQIHASGNVDEVVRVLMSAQPLHLQVRPRPLEHLYASVMGGQA</sequence>
<dbReference type="SMART" id="SM00382">
    <property type="entry name" value="AAA"/>
    <property type="match status" value="1"/>
</dbReference>
<dbReference type="GO" id="GO:0005524">
    <property type="term" value="F:ATP binding"/>
    <property type="evidence" value="ECO:0007669"/>
    <property type="project" value="UniProtKB-KW"/>
</dbReference>
<keyword evidence="4 6" id="KW-0067">ATP-binding</keyword>
<evidence type="ECO:0000259" key="5">
    <source>
        <dbReference type="PROSITE" id="PS50893"/>
    </source>
</evidence>
<dbReference type="Gene3D" id="3.40.50.300">
    <property type="entry name" value="P-loop containing nucleotide triphosphate hydrolases"/>
    <property type="match status" value="1"/>
</dbReference>
<dbReference type="Proteomes" id="UP000647587">
    <property type="component" value="Unassembled WGS sequence"/>
</dbReference>
<dbReference type="RefSeq" id="WP_189009093.1">
    <property type="nucleotide sequence ID" value="NZ_BMPP01000010.1"/>
</dbReference>
<organism evidence="6 7">
    <name type="scientific">Deinococcus malanensis</name>
    <dbReference type="NCBI Taxonomy" id="1706855"/>
    <lineage>
        <taxon>Bacteria</taxon>
        <taxon>Thermotogati</taxon>
        <taxon>Deinococcota</taxon>
        <taxon>Deinococci</taxon>
        <taxon>Deinococcales</taxon>
        <taxon>Deinococcaceae</taxon>
        <taxon>Deinococcus</taxon>
    </lineage>
</organism>